<feature type="region of interest" description="Disordered" evidence="1">
    <location>
        <begin position="159"/>
        <end position="189"/>
    </location>
</feature>
<dbReference type="STRING" id="1965070.A0A443R7D6"/>
<proteinExistence type="predicted"/>
<comment type="caution">
    <text evidence="4">The sequence shown here is derived from an EMBL/GenBank/DDBJ whole genome shotgun (WGS) entry which is preliminary data.</text>
</comment>
<dbReference type="Pfam" id="PF13927">
    <property type="entry name" value="Ig_3"/>
    <property type="match status" value="1"/>
</dbReference>
<keyword evidence="5" id="KW-1185">Reference proteome</keyword>
<dbReference type="InterPro" id="IPR003599">
    <property type="entry name" value="Ig_sub"/>
</dbReference>
<gene>
    <name evidence="4" type="ORF">B4U79_18053</name>
</gene>
<evidence type="ECO:0000313" key="4">
    <source>
        <dbReference type="EMBL" id="RWS11176.1"/>
    </source>
</evidence>
<dbReference type="Proteomes" id="UP000285301">
    <property type="component" value="Unassembled WGS sequence"/>
</dbReference>
<dbReference type="AlphaFoldDB" id="A0A443R7D6"/>
<keyword evidence="2" id="KW-0812">Transmembrane</keyword>
<dbReference type="InterPro" id="IPR007110">
    <property type="entry name" value="Ig-like_dom"/>
</dbReference>
<feature type="domain" description="Ig-like" evidence="3">
    <location>
        <begin position="17"/>
        <end position="123"/>
    </location>
</feature>
<dbReference type="InterPro" id="IPR003598">
    <property type="entry name" value="Ig_sub2"/>
</dbReference>
<name>A0A443R7D6_9ACAR</name>
<accession>A0A443R7D6</accession>
<dbReference type="SMART" id="SM00408">
    <property type="entry name" value="IGc2"/>
    <property type="match status" value="1"/>
</dbReference>
<reference evidence="4 5" key="1">
    <citation type="journal article" date="2018" name="Gigascience">
        <title>Genomes of trombidid mites reveal novel predicted allergens and laterally-transferred genes associated with secondary metabolism.</title>
        <authorList>
            <person name="Dong X."/>
            <person name="Chaisiri K."/>
            <person name="Xia D."/>
            <person name="Armstrong S.D."/>
            <person name="Fang Y."/>
            <person name="Donnelly M.J."/>
            <person name="Kadowaki T."/>
            <person name="McGarry J.W."/>
            <person name="Darby A.C."/>
            <person name="Makepeace B.L."/>
        </authorList>
    </citation>
    <scope>NUCLEOTIDE SEQUENCE [LARGE SCALE GENOMIC DNA]</scope>
    <source>
        <strain evidence="4">UoL-WK</strain>
    </source>
</reference>
<dbReference type="CDD" id="cd00096">
    <property type="entry name" value="Ig"/>
    <property type="match status" value="1"/>
</dbReference>
<keyword evidence="2" id="KW-0472">Membrane</keyword>
<dbReference type="InterPro" id="IPR013783">
    <property type="entry name" value="Ig-like_fold"/>
</dbReference>
<dbReference type="SUPFAM" id="SSF48726">
    <property type="entry name" value="Immunoglobulin"/>
    <property type="match status" value="1"/>
</dbReference>
<keyword evidence="2" id="KW-1133">Transmembrane helix</keyword>
<protein>
    <submittedName>
        <fullName evidence="4">Neuroplastin-like isoform X2</fullName>
    </submittedName>
</protein>
<dbReference type="Gene3D" id="2.60.40.10">
    <property type="entry name" value="Immunoglobulins"/>
    <property type="match status" value="1"/>
</dbReference>
<sequence length="189" mass="21478">MKILKLLQNLSFCYPKPLIHKFSPIDKGTRDGKSVNVVEESRLVLECVANSTDTPEFSWLRKRSNSSNNDDLISEPARGNISISDDYLSSNLTIESVTLEDRAIYICRVKNRVGSVELEMLVRVKDKWLALWPFLGIVGEVIILCTIIFIYEKRRQKPDFDDNSDNNGTENKSPVASVASKGQDIRQRK</sequence>
<organism evidence="4 5">
    <name type="scientific">Dinothrombium tinctorium</name>
    <dbReference type="NCBI Taxonomy" id="1965070"/>
    <lineage>
        <taxon>Eukaryota</taxon>
        <taxon>Metazoa</taxon>
        <taxon>Ecdysozoa</taxon>
        <taxon>Arthropoda</taxon>
        <taxon>Chelicerata</taxon>
        <taxon>Arachnida</taxon>
        <taxon>Acari</taxon>
        <taxon>Acariformes</taxon>
        <taxon>Trombidiformes</taxon>
        <taxon>Prostigmata</taxon>
        <taxon>Anystina</taxon>
        <taxon>Parasitengona</taxon>
        <taxon>Trombidioidea</taxon>
        <taxon>Trombidiidae</taxon>
        <taxon>Dinothrombium</taxon>
    </lineage>
</organism>
<evidence type="ECO:0000313" key="5">
    <source>
        <dbReference type="Proteomes" id="UP000285301"/>
    </source>
</evidence>
<dbReference type="OrthoDB" id="5970915at2759"/>
<evidence type="ECO:0000256" key="2">
    <source>
        <dbReference type="SAM" id="Phobius"/>
    </source>
</evidence>
<evidence type="ECO:0000259" key="3">
    <source>
        <dbReference type="PROSITE" id="PS50835"/>
    </source>
</evidence>
<dbReference type="EMBL" id="NCKU01001815">
    <property type="protein sequence ID" value="RWS11176.1"/>
    <property type="molecule type" value="Genomic_DNA"/>
</dbReference>
<dbReference type="SMART" id="SM00409">
    <property type="entry name" value="IG"/>
    <property type="match status" value="1"/>
</dbReference>
<feature type="transmembrane region" description="Helical" evidence="2">
    <location>
        <begin position="130"/>
        <end position="151"/>
    </location>
</feature>
<dbReference type="InterPro" id="IPR036179">
    <property type="entry name" value="Ig-like_dom_sf"/>
</dbReference>
<evidence type="ECO:0000256" key="1">
    <source>
        <dbReference type="SAM" id="MobiDB-lite"/>
    </source>
</evidence>
<dbReference type="PROSITE" id="PS50835">
    <property type="entry name" value="IG_LIKE"/>
    <property type="match status" value="1"/>
</dbReference>
<feature type="compositionally biased region" description="Polar residues" evidence="1">
    <location>
        <begin position="165"/>
        <end position="174"/>
    </location>
</feature>